<dbReference type="AlphaFoldDB" id="A0A0D7AZ44"/>
<sequence>MNPRNDDNEDEDIEDVDEDNTDDKSYRGGPKRHSDSGVLAGVRAYVDVRSGESGEDNSLWFEEQLEQLGAKVLSSFGSTCTHLVYKDGTLTTFRRWKCEMGKAPTVVRVSWVATCARTQSRVPEDEHLNDISGEFPAGIDSRKFVRPRRSAVDANDTSMDICTLLAACISHHSRSPFSSLELGLFR</sequence>
<evidence type="ECO:0000256" key="1">
    <source>
        <dbReference type="SAM" id="MobiDB-lite"/>
    </source>
</evidence>
<dbReference type="Pfam" id="PF00533">
    <property type="entry name" value="BRCT"/>
    <property type="match status" value="1"/>
</dbReference>
<gene>
    <name evidence="3" type="ORF">CYLTODRAFT_360339</name>
</gene>
<proteinExistence type="predicted"/>
<dbReference type="EMBL" id="KN880712">
    <property type="protein sequence ID" value="KIY63220.1"/>
    <property type="molecule type" value="Genomic_DNA"/>
</dbReference>
<dbReference type="OrthoDB" id="2384350at2759"/>
<dbReference type="InterPro" id="IPR036420">
    <property type="entry name" value="BRCT_dom_sf"/>
</dbReference>
<feature type="compositionally biased region" description="Acidic residues" evidence="1">
    <location>
        <begin position="7"/>
        <end position="21"/>
    </location>
</feature>
<dbReference type="STRING" id="1314674.A0A0D7AZ44"/>
<dbReference type="PROSITE" id="PS50172">
    <property type="entry name" value="BRCT"/>
    <property type="match status" value="1"/>
</dbReference>
<name>A0A0D7AZ44_9AGAR</name>
<feature type="domain" description="BRCT" evidence="2">
    <location>
        <begin position="34"/>
        <end position="129"/>
    </location>
</feature>
<accession>A0A0D7AZ44</accession>
<reference evidence="3 4" key="1">
    <citation type="journal article" date="2015" name="Fungal Genet. Biol.">
        <title>Evolution of novel wood decay mechanisms in Agaricales revealed by the genome sequences of Fistulina hepatica and Cylindrobasidium torrendii.</title>
        <authorList>
            <person name="Floudas D."/>
            <person name="Held B.W."/>
            <person name="Riley R."/>
            <person name="Nagy L.G."/>
            <person name="Koehler G."/>
            <person name="Ransdell A.S."/>
            <person name="Younus H."/>
            <person name="Chow J."/>
            <person name="Chiniquy J."/>
            <person name="Lipzen A."/>
            <person name="Tritt A."/>
            <person name="Sun H."/>
            <person name="Haridas S."/>
            <person name="LaButti K."/>
            <person name="Ohm R.A."/>
            <person name="Kues U."/>
            <person name="Blanchette R.A."/>
            <person name="Grigoriev I.V."/>
            <person name="Minto R.E."/>
            <person name="Hibbett D.S."/>
        </authorList>
    </citation>
    <scope>NUCLEOTIDE SEQUENCE [LARGE SCALE GENOMIC DNA]</scope>
    <source>
        <strain evidence="3 4">FP15055 ss-10</strain>
    </source>
</reference>
<evidence type="ECO:0000313" key="3">
    <source>
        <dbReference type="EMBL" id="KIY63220.1"/>
    </source>
</evidence>
<dbReference type="InterPro" id="IPR001357">
    <property type="entry name" value="BRCT_dom"/>
</dbReference>
<evidence type="ECO:0000313" key="4">
    <source>
        <dbReference type="Proteomes" id="UP000054007"/>
    </source>
</evidence>
<protein>
    <recommendedName>
        <fullName evidence="2">BRCT domain-containing protein</fullName>
    </recommendedName>
</protein>
<dbReference type="Gene3D" id="3.40.50.10190">
    <property type="entry name" value="BRCT domain"/>
    <property type="match status" value="1"/>
</dbReference>
<organism evidence="3 4">
    <name type="scientific">Cylindrobasidium torrendii FP15055 ss-10</name>
    <dbReference type="NCBI Taxonomy" id="1314674"/>
    <lineage>
        <taxon>Eukaryota</taxon>
        <taxon>Fungi</taxon>
        <taxon>Dikarya</taxon>
        <taxon>Basidiomycota</taxon>
        <taxon>Agaricomycotina</taxon>
        <taxon>Agaricomycetes</taxon>
        <taxon>Agaricomycetidae</taxon>
        <taxon>Agaricales</taxon>
        <taxon>Marasmiineae</taxon>
        <taxon>Physalacriaceae</taxon>
        <taxon>Cylindrobasidium</taxon>
    </lineage>
</organism>
<dbReference type="CDD" id="cd17716">
    <property type="entry name" value="BRCT_microcephalin_rpt1"/>
    <property type="match status" value="1"/>
</dbReference>
<evidence type="ECO:0000259" key="2">
    <source>
        <dbReference type="PROSITE" id="PS50172"/>
    </source>
</evidence>
<keyword evidence="4" id="KW-1185">Reference proteome</keyword>
<feature type="region of interest" description="Disordered" evidence="1">
    <location>
        <begin position="1"/>
        <end position="35"/>
    </location>
</feature>
<dbReference type="Proteomes" id="UP000054007">
    <property type="component" value="Unassembled WGS sequence"/>
</dbReference>
<dbReference type="SUPFAM" id="SSF52113">
    <property type="entry name" value="BRCT domain"/>
    <property type="match status" value="1"/>
</dbReference>